<comment type="caution">
    <text evidence="2">The sequence shown here is derived from an EMBL/GenBank/DDBJ whole genome shotgun (WGS) entry which is preliminary data.</text>
</comment>
<dbReference type="InterPro" id="IPR019668">
    <property type="entry name" value="Uncharacterised_YtzC"/>
</dbReference>
<dbReference type="RefSeq" id="WP_335962863.1">
    <property type="nucleotide sequence ID" value="NZ_JAXBLX010000036.1"/>
</dbReference>
<sequence>MATEEYIEECLTRAQQTIDRALTELMEVKMIRENDPTEFAFAQKELDEIQSEIDVLVKDNDSTNSQLLEAQARLNEVREIMIKGI</sequence>
<keyword evidence="3" id="KW-1185">Reference proteome</keyword>
<evidence type="ECO:0000313" key="2">
    <source>
        <dbReference type="EMBL" id="MFC0472783.1"/>
    </source>
</evidence>
<evidence type="ECO:0000313" key="3">
    <source>
        <dbReference type="Proteomes" id="UP001589838"/>
    </source>
</evidence>
<dbReference type="EMBL" id="JBHLUX010000087">
    <property type="protein sequence ID" value="MFC0472783.1"/>
    <property type="molecule type" value="Genomic_DNA"/>
</dbReference>
<dbReference type="Pfam" id="PF10732">
    <property type="entry name" value="DUF2524"/>
    <property type="match status" value="1"/>
</dbReference>
<proteinExistence type="predicted"/>
<organism evidence="2 3">
    <name type="scientific">Halalkalibacter kiskunsagensis</name>
    <dbReference type="NCBI Taxonomy" id="1548599"/>
    <lineage>
        <taxon>Bacteria</taxon>
        <taxon>Bacillati</taxon>
        <taxon>Bacillota</taxon>
        <taxon>Bacilli</taxon>
        <taxon>Bacillales</taxon>
        <taxon>Bacillaceae</taxon>
        <taxon>Halalkalibacter</taxon>
    </lineage>
</organism>
<gene>
    <name evidence="2" type="ORF">ACFFHM_20430</name>
</gene>
<keyword evidence="1" id="KW-0175">Coiled coil</keyword>
<feature type="coiled-coil region" evidence="1">
    <location>
        <begin position="39"/>
        <end position="80"/>
    </location>
</feature>
<dbReference type="Proteomes" id="UP001589838">
    <property type="component" value="Unassembled WGS sequence"/>
</dbReference>
<name>A0ABV6KLA9_9BACI</name>
<evidence type="ECO:0000256" key="1">
    <source>
        <dbReference type="SAM" id="Coils"/>
    </source>
</evidence>
<reference evidence="2 3" key="1">
    <citation type="submission" date="2024-09" db="EMBL/GenBank/DDBJ databases">
        <authorList>
            <person name="Sun Q."/>
            <person name="Mori K."/>
        </authorList>
    </citation>
    <scope>NUCLEOTIDE SEQUENCE [LARGE SCALE GENOMIC DNA]</scope>
    <source>
        <strain evidence="2 3">NCAIM B.02610</strain>
    </source>
</reference>
<protein>
    <submittedName>
        <fullName evidence="2">DUF2524 family protein</fullName>
    </submittedName>
</protein>
<accession>A0ABV6KLA9</accession>